<evidence type="ECO:0000313" key="2">
    <source>
        <dbReference type="Proteomes" id="UP000692954"/>
    </source>
</evidence>
<proteinExistence type="predicted"/>
<keyword evidence="2" id="KW-1185">Reference proteome</keyword>
<dbReference type="Proteomes" id="UP000692954">
    <property type="component" value="Unassembled WGS sequence"/>
</dbReference>
<organism evidence="1 2">
    <name type="scientific">Paramecium sonneborni</name>
    <dbReference type="NCBI Taxonomy" id="65129"/>
    <lineage>
        <taxon>Eukaryota</taxon>
        <taxon>Sar</taxon>
        <taxon>Alveolata</taxon>
        <taxon>Ciliophora</taxon>
        <taxon>Intramacronucleata</taxon>
        <taxon>Oligohymenophorea</taxon>
        <taxon>Peniculida</taxon>
        <taxon>Parameciidae</taxon>
        <taxon>Paramecium</taxon>
    </lineage>
</organism>
<dbReference type="AlphaFoldDB" id="A0A8S1R9P7"/>
<evidence type="ECO:0000313" key="1">
    <source>
        <dbReference type="EMBL" id="CAD8123849.1"/>
    </source>
</evidence>
<gene>
    <name evidence="1" type="ORF">PSON_ATCC_30995.1.T1470125</name>
</gene>
<sequence length="40" mass="4812">MLNQSMDEYLNGKVIKQEFKEFENGKFLNPKKLEKGIFQF</sequence>
<reference evidence="1" key="1">
    <citation type="submission" date="2021-01" db="EMBL/GenBank/DDBJ databases">
        <authorList>
            <consortium name="Genoscope - CEA"/>
            <person name="William W."/>
        </authorList>
    </citation>
    <scope>NUCLEOTIDE SEQUENCE</scope>
</reference>
<accession>A0A8S1R9P7</accession>
<protein>
    <submittedName>
        <fullName evidence="1">Uncharacterized protein</fullName>
    </submittedName>
</protein>
<comment type="caution">
    <text evidence="1">The sequence shown here is derived from an EMBL/GenBank/DDBJ whole genome shotgun (WGS) entry which is preliminary data.</text>
</comment>
<dbReference type="EMBL" id="CAJJDN010000147">
    <property type="protein sequence ID" value="CAD8123849.1"/>
    <property type="molecule type" value="Genomic_DNA"/>
</dbReference>
<name>A0A8S1R9P7_9CILI</name>